<dbReference type="InterPro" id="IPR013324">
    <property type="entry name" value="RNA_pol_sigma_r3/r4-like"/>
</dbReference>
<dbReference type="NCBIfam" id="TIGR02985">
    <property type="entry name" value="Sig70_bacteroi1"/>
    <property type="match status" value="1"/>
</dbReference>
<evidence type="ECO:0000256" key="3">
    <source>
        <dbReference type="ARBA" id="ARBA00023082"/>
    </source>
</evidence>
<dbReference type="InterPro" id="IPR013325">
    <property type="entry name" value="RNA_pol_sigma_r2"/>
</dbReference>
<dbReference type="InterPro" id="IPR014327">
    <property type="entry name" value="RNA_pol_sigma70_bacteroid"/>
</dbReference>
<evidence type="ECO:0000313" key="8">
    <source>
        <dbReference type="Proteomes" id="UP000256429"/>
    </source>
</evidence>
<dbReference type="Gene3D" id="1.10.1740.10">
    <property type="match status" value="1"/>
</dbReference>
<evidence type="ECO:0000259" key="5">
    <source>
        <dbReference type="Pfam" id="PF04542"/>
    </source>
</evidence>
<dbReference type="OrthoDB" id="665981at2"/>
<name>A0A3D9S105_9FLAO</name>
<organism evidence="7 8">
    <name type="scientific">Lutibacter oceani</name>
    <dbReference type="NCBI Taxonomy" id="1853311"/>
    <lineage>
        <taxon>Bacteria</taxon>
        <taxon>Pseudomonadati</taxon>
        <taxon>Bacteroidota</taxon>
        <taxon>Flavobacteriia</taxon>
        <taxon>Flavobacteriales</taxon>
        <taxon>Flavobacteriaceae</taxon>
        <taxon>Lutibacter</taxon>
    </lineage>
</organism>
<sequence length="197" mass="23164">MSELGKNESELLMEKLCSGDKKALSLIYDSYWKPLYISAFSILKNKEICEDIVQEVFLDIWKNRTKIKIEISIGSYLYACIRYKVYSHFRKNKNIIKEELFENLNNRVYQTTPMTLLMHKELLTHIDSVIESLPKKCKKVYKLSREKQLSHKEIGEKLNISAKTVENHITKALRIIRRSLGDSMSAGLVIWLYHYLN</sequence>
<dbReference type="PANTHER" id="PTHR43133:SF46">
    <property type="entry name" value="RNA POLYMERASE SIGMA-70 FACTOR ECF SUBFAMILY"/>
    <property type="match status" value="1"/>
</dbReference>
<dbReference type="Gene3D" id="1.10.10.10">
    <property type="entry name" value="Winged helix-like DNA-binding domain superfamily/Winged helix DNA-binding domain"/>
    <property type="match status" value="1"/>
</dbReference>
<dbReference type="GO" id="GO:0003677">
    <property type="term" value="F:DNA binding"/>
    <property type="evidence" value="ECO:0007669"/>
    <property type="project" value="InterPro"/>
</dbReference>
<accession>A0A3D9S105</accession>
<comment type="similarity">
    <text evidence="1">Belongs to the sigma-70 factor family. ECF subfamily.</text>
</comment>
<dbReference type="NCBIfam" id="TIGR02937">
    <property type="entry name" value="sigma70-ECF"/>
    <property type="match status" value="1"/>
</dbReference>
<dbReference type="Pfam" id="PF08281">
    <property type="entry name" value="Sigma70_r4_2"/>
    <property type="match status" value="1"/>
</dbReference>
<evidence type="ECO:0000313" key="7">
    <source>
        <dbReference type="EMBL" id="REE83016.1"/>
    </source>
</evidence>
<dbReference type="InterPro" id="IPR039425">
    <property type="entry name" value="RNA_pol_sigma-70-like"/>
</dbReference>
<evidence type="ECO:0000259" key="6">
    <source>
        <dbReference type="Pfam" id="PF08281"/>
    </source>
</evidence>
<evidence type="ECO:0000256" key="1">
    <source>
        <dbReference type="ARBA" id="ARBA00010641"/>
    </source>
</evidence>
<dbReference type="AlphaFoldDB" id="A0A3D9S105"/>
<keyword evidence="8" id="KW-1185">Reference proteome</keyword>
<gene>
    <name evidence="7" type="ORF">BX611_0295</name>
</gene>
<dbReference type="EMBL" id="QTTQ01000009">
    <property type="protein sequence ID" value="REE83016.1"/>
    <property type="molecule type" value="Genomic_DNA"/>
</dbReference>
<dbReference type="SUPFAM" id="SSF88946">
    <property type="entry name" value="Sigma2 domain of RNA polymerase sigma factors"/>
    <property type="match status" value="1"/>
</dbReference>
<keyword evidence="2" id="KW-0805">Transcription regulation</keyword>
<dbReference type="RefSeq" id="WP_115877707.1">
    <property type="nucleotide sequence ID" value="NZ_QTTQ01000009.1"/>
</dbReference>
<reference evidence="7 8" key="1">
    <citation type="submission" date="2018-08" db="EMBL/GenBank/DDBJ databases">
        <title>Genomic Encyclopedia of Type Strains, Phase III (KMG-III): the genomes of soil and plant-associated and newly described type strains.</title>
        <authorList>
            <person name="Whitman W."/>
        </authorList>
    </citation>
    <scope>NUCLEOTIDE SEQUENCE [LARGE SCALE GENOMIC DNA]</scope>
    <source>
        <strain evidence="7 8">325-5</strain>
    </source>
</reference>
<dbReference type="GO" id="GO:0016987">
    <property type="term" value="F:sigma factor activity"/>
    <property type="evidence" value="ECO:0007669"/>
    <property type="project" value="UniProtKB-KW"/>
</dbReference>
<feature type="domain" description="RNA polymerase sigma factor 70 region 4 type 2" evidence="6">
    <location>
        <begin position="126"/>
        <end position="174"/>
    </location>
</feature>
<dbReference type="InterPro" id="IPR036388">
    <property type="entry name" value="WH-like_DNA-bd_sf"/>
</dbReference>
<dbReference type="SUPFAM" id="SSF88659">
    <property type="entry name" value="Sigma3 and sigma4 domains of RNA polymerase sigma factors"/>
    <property type="match status" value="1"/>
</dbReference>
<dbReference type="PANTHER" id="PTHR43133">
    <property type="entry name" value="RNA POLYMERASE ECF-TYPE SIGMA FACTO"/>
    <property type="match status" value="1"/>
</dbReference>
<dbReference type="Pfam" id="PF04542">
    <property type="entry name" value="Sigma70_r2"/>
    <property type="match status" value="1"/>
</dbReference>
<comment type="caution">
    <text evidence="7">The sequence shown here is derived from an EMBL/GenBank/DDBJ whole genome shotgun (WGS) entry which is preliminary data.</text>
</comment>
<proteinExistence type="inferred from homology"/>
<dbReference type="InterPro" id="IPR013249">
    <property type="entry name" value="RNA_pol_sigma70_r4_t2"/>
</dbReference>
<feature type="domain" description="RNA polymerase sigma-70 region 2" evidence="5">
    <location>
        <begin position="28"/>
        <end position="93"/>
    </location>
</feature>
<dbReference type="InterPro" id="IPR007627">
    <property type="entry name" value="RNA_pol_sigma70_r2"/>
</dbReference>
<dbReference type="GO" id="GO:0006352">
    <property type="term" value="P:DNA-templated transcription initiation"/>
    <property type="evidence" value="ECO:0007669"/>
    <property type="project" value="InterPro"/>
</dbReference>
<evidence type="ECO:0000256" key="2">
    <source>
        <dbReference type="ARBA" id="ARBA00023015"/>
    </source>
</evidence>
<keyword evidence="3" id="KW-0731">Sigma factor</keyword>
<keyword evidence="4" id="KW-0804">Transcription</keyword>
<protein>
    <submittedName>
        <fullName evidence="7">RNA polymerase sigma-70 factor (ECF subfamily)</fullName>
    </submittedName>
</protein>
<dbReference type="Proteomes" id="UP000256429">
    <property type="component" value="Unassembled WGS sequence"/>
</dbReference>
<evidence type="ECO:0000256" key="4">
    <source>
        <dbReference type="ARBA" id="ARBA00023163"/>
    </source>
</evidence>
<dbReference type="InterPro" id="IPR014284">
    <property type="entry name" value="RNA_pol_sigma-70_dom"/>
</dbReference>